<dbReference type="EMBL" id="KB309055">
    <property type="protein sequence ID" value="ELT95623.1"/>
    <property type="molecule type" value="Genomic_DNA"/>
</dbReference>
<dbReference type="PROSITE" id="PS00086">
    <property type="entry name" value="CYTOCHROME_P450"/>
    <property type="match status" value="1"/>
</dbReference>
<evidence type="ECO:0000256" key="10">
    <source>
        <dbReference type="ARBA" id="ARBA00023004"/>
    </source>
</evidence>
<keyword evidence="6 13" id="KW-0479">Metal-binding</keyword>
<dbReference type="PANTHER" id="PTHR24289">
    <property type="entry name" value="STEROID 17-ALPHA-HYDROXYLASE/17,20 LYASE"/>
    <property type="match status" value="1"/>
</dbReference>
<evidence type="ECO:0000256" key="2">
    <source>
        <dbReference type="ARBA" id="ARBA00004174"/>
    </source>
</evidence>
<evidence type="ECO:0000313" key="17">
    <source>
        <dbReference type="Proteomes" id="UP000014760"/>
    </source>
</evidence>
<keyword evidence="9 14" id="KW-0560">Oxidoreductase</keyword>
<evidence type="ECO:0000256" key="12">
    <source>
        <dbReference type="ARBA" id="ARBA00023136"/>
    </source>
</evidence>
<keyword evidence="10 13" id="KW-0408">Iron</keyword>
<dbReference type="InterPro" id="IPR036396">
    <property type="entry name" value="Cyt_P450_sf"/>
</dbReference>
<evidence type="ECO:0000256" key="6">
    <source>
        <dbReference type="ARBA" id="ARBA00022723"/>
    </source>
</evidence>
<dbReference type="InterPro" id="IPR001128">
    <property type="entry name" value="Cyt_P450"/>
</dbReference>
<keyword evidence="7" id="KW-0256">Endoplasmic reticulum</keyword>
<dbReference type="PANTHER" id="PTHR24289:SF1">
    <property type="entry name" value="STEROID 17-ALPHA-HYDROXYLASE_17,20 LYASE"/>
    <property type="match status" value="1"/>
</dbReference>
<dbReference type="Pfam" id="PF00067">
    <property type="entry name" value="p450"/>
    <property type="match status" value="1"/>
</dbReference>
<keyword evidence="8" id="KW-0492">Microsome</keyword>
<evidence type="ECO:0000256" key="11">
    <source>
        <dbReference type="ARBA" id="ARBA00023033"/>
    </source>
</evidence>
<dbReference type="Gene3D" id="1.10.630.10">
    <property type="entry name" value="Cytochrome P450"/>
    <property type="match status" value="1"/>
</dbReference>
<dbReference type="OrthoDB" id="1470350at2759"/>
<dbReference type="PRINTS" id="PR00463">
    <property type="entry name" value="EP450I"/>
</dbReference>
<evidence type="ECO:0000256" key="1">
    <source>
        <dbReference type="ARBA" id="ARBA00001971"/>
    </source>
</evidence>
<dbReference type="STRING" id="283909.R7TP01"/>
<feature type="binding site" description="axial binding residue" evidence="13">
    <location>
        <position position="443"/>
    </location>
    <ligand>
        <name>heme</name>
        <dbReference type="ChEBI" id="CHEBI:30413"/>
    </ligand>
    <ligandPart>
        <name>Fe</name>
        <dbReference type="ChEBI" id="CHEBI:18248"/>
    </ligandPart>
</feature>
<keyword evidence="12" id="KW-0472">Membrane</keyword>
<dbReference type="SUPFAM" id="SSF48264">
    <property type="entry name" value="Cytochrome P450"/>
    <property type="match status" value="1"/>
</dbReference>
<dbReference type="InterPro" id="IPR017972">
    <property type="entry name" value="Cyt_P450_CS"/>
</dbReference>
<dbReference type="GO" id="GO:0020037">
    <property type="term" value="F:heme binding"/>
    <property type="evidence" value="ECO:0007669"/>
    <property type="project" value="InterPro"/>
</dbReference>
<dbReference type="OMA" id="RTILNSC"/>
<sequence>MVFATVAVCIAALVFLAYLVFRPKGNSTLPVPEGHWLWGNIFQFSCPRSDLLATRWSKELGAIFRLRLVNKNYVILNDYNSIHTAMVKKSKDFAGRPMHHGNRARYLYEYETSILVASPSPQWKTLRKSVHSNVKVYEAGLNKVEAVNMSVIAGLIGDFRARNGEAFNPQDNIYNAVMNIICVFLVGKKYRIDSEIFQLFKKVEQTTLTVLGPGAKGAELDVMWFLRFFGHKTFKKLTELRQWRRQLWAMTKQDLNSRTENDGEYGKGVIGALLESYQGSDDKLIKEINIMLTFQDLIFAGTSTTANSTQAFLNLMINYPEVQKKLQAEVDDVIGDSRPVSLKDRAMMPYTRALIFELLRYTSIVAMGVPHMASVDSSLDGHVIEKGTPVITNLWALHHDEAFWKDPFVFRPERFLDSDMQLLTADHPYRKHLMPFGAGTRVCLGESLALGRLFLLFTSITQIFDIKVGTKKVDADARDYLSGVNLQSPAYDVRLVSRNEHLFA</sequence>
<dbReference type="EnsemblMetazoa" id="CapteT138180">
    <property type="protein sequence ID" value="CapteP138180"/>
    <property type="gene ID" value="CapteG138180"/>
</dbReference>
<organism evidence="15">
    <name type="scientific">Capitella teleta</name>
    <name type="common">Polychaete worm</name>
    <dbReference type="NCBI Taxonomy" id="283909"/>
    <lineage>
        <taxon>Eukaryota</taxon>
        <taxon>Metazoa</taxon>
        <taxon>Spiralia</taxon>
        <taxon>Lophotrochozoa</taxon>
        <taxon>Annelida</taxon>
        <taxon>Polychaeta</taxon>
        <taxon>Sedentaria</taxon>
        <taxon>Scolecida</taxon>
        <taxon>Capitellidae</taxon>
        <taxon>Capitella</taxon>
    </lineage>
</organism>
<reference evidence="15 17" key="2">
    <citation type="journal article" date="2013" name="Nature">
        <title>Insights into bilaterian evolution from three spiralian genomes.</title>
        <authorList>
            <person name="Simakov O."/>
            <person name="Marletaz F."/>
            <person name="Cho S.J."/>
            <person name="Edsinger-Gonzales E."/>
            <person name="Havlak P."/>
            <person name="Hellsten U."/>
            <person name="Kuo D.H."/>
            <person name="Larsson T."/>
            <person name="Lv J."/>
            <person name="Arendt D."/>
            <person name="Savage R."/>
            <person name="Osoegawa K."/>
            <person name="de Jong P."/>
            <person name="Grimwood J."/>
            <person name="Chapman J.A."/>
            <person name="Shapiro H."/>
            <person name="Aerts A."/>
            <person name="Otillar R.P."/>
            <person name="Terry A.Y."/>
            <person name="Boore J.L."/>
            <person name="Grigoriev I.V."/>
            <person name="Lindberg D.R."/>
            <person name="Seaver E.C."/>
            <person name="Weisblat D.A."/>
            <person name="Putnam N.H."/>
            <person name="Rokhsar D.S."/>
        </authorList>
    </citation>
    <scope>NUCLEOTIDE SEQUENCE</scope>
    <source>
        <strain evidence="15 17">I ESC-2004</strain>
    </source>
</reference>
<dbReference type="FunFam" id="1.10.630.10:FF:000238">
    <property type="entry name" value="Cytochrome P450 2A6"/>
    <property type="match status" value="1"/>
</dbReference>
<comment type="subcellular location">
    <subcellularLocation>
        <location evidence="3">Endoplasmic reticulum membrane</location>
        <topology evidence="3">Peripheral membrane protein</topology>
    </subcellularLocation>
    <subcellularLocation>
        <location evidence="2">Microsome membrane</location>
        <topology evidence="2">Peripheral membrane protein</topology>
    </subcellularLocation>
</comment>
<evidence type="ECO:0000313" key="16">
    <source>
        <dbReference type="EnsemblMetazoa" id="CapteP138180"/>
    </source>
</evidence>
<accession>R7TP01</accession>
<dbReference type="GO" id="GO:0042448">
    <property type="term" value="P:progesterone metabolic process"/>
    <property type="evidence" value="ECO:0007669"/>
    <property type="project" value="TreeGrafter"/>
</dbReference>
<protein>
    <recommendedName>
        <fullName evidence="18">Cytochrome P450</fullName>
    </recommendedName>
</protein>
<reference evidence="17" key="1">
    <citation type="submission" date="2012-12" db="EMBL/GenBank/DDBJ databases">
        <authorList>
            <person name="Hellsten U."/>
            <person name="Grimwood J."/>
            <person name="Chapman J.A."/>
            <person name="Shapiro H."/>
            <person name="Aerts A."/>
            <person name="Otillar R.P."/>
            <person name="Terry A.Y."/>
            <person name="Boore J.L."/>
            <person name="Simakov O."/>
            <person name="Marletaz F."/>
            <person name="Cho S.-J."/>
            <person name="Edsinger-Gonzales E."/>
            <person name="Havlak P."/>
            <person name="Kuo D.-H."/>
            <person name="Larsson T."/>
            <person name="Lv J."/>
            <person name="Arendt D."/>
            <person name="Savage R."/>
            <person name="Osoegawa K."/>
            <person name="de Jong P."/>
            <person name="Lindberg D.R."/>
            <person name="Seaver E.C."/>
            <person name="Weisblat D.A."/>
            <person name="Putnam N.H."/>
            <person name="Grigoriev I.V."/>
            <person name="Rokhsar D.S."/>
        </authorList>
    </citation>
    <scope>NUCLEOTIDE SEQUENCE</scope>
    <source>
        <strain evidence="17">I ESC-2004</strain>
    </source>
</reference>
<comment type="cofactor">
    <cofactor evidence="1 13">
        <name>heme</name>
        <dbReference type="ChEBI" id="CHEBI:30413"/>
    </cofactor>
</comment>
<dbReference type="GO" id="GO:0005789">
    <property type="term" value="C:endoplasmic reticulum membrane"/>
    <property type="evidence" value="ECO:0007669"/>
    <property type="project" value="UniProtKB-SubCell"/>
</dbReference>
<evidence type="ECO:0000256" key="7">
    <source>
        <dbReference type="ARBA" id="ARBA00022824"/>
    </source>
</evidence>
<dbReference type="GO" id="GO:0005506">
    <property type="term" value="F:iron ion binding"/>
    <property type="evidence" value="ECO:0007669"/>
    <property type="project" value="InterPro"/>
</dbReference>
<reference evidence="16" key="3">
    <citation type="submission" date="2015-06" db="UniProtKB">
        <authorList>
            <consortium name="EnsemblMetazoa"/>
        </authorList>
    </citation>
    <scope>IDENTIFICATION</scope>
</reference>
<dbReference type="AlphaFoldDB" id="R7TP01"/>
<proteinExistence type="inferred from homology"/>
<evidence type="ECO:0000256" key="4">
    <source>
        <dbReference type="ARBA" id="ARBA00010617"/>
    </source>
</evidence>
<dbReference type="Proteomes" id="UP000014760">
    <property type="component" value="Unassembled WGS sequence"/>
</dbReference>
<keyword evidence="11 14" id="KW-0503">Monooxygenase</keyword>
<dbReference type="InterPro" id="IPR002401">
    <property type="entry name" value="Cyt_P450_E_grp-I"/>
</dbReference>
<dbReference type="PRINTS" id="PR00385">
    <property type="entry name" value="P450"/>
</dbReference>
<evidence type="ECO:0008006" key="18">
    <source>
        <dbReference type="Google" id="ProtNLM"/>
    </source>
</evidence>
<name>R7TP01_CAPTE</name>
<keyword evidence="17" id="KW-1185">Reference proteome</keyword>
<evidence type="ECO:0000313" key="15">
    <source>
        <dbReference type="EMBL" id="ELT95623.1"/>
    </source>
</evidence>
<dbReference type="HOGENOM" id="CLU_001570_22_0_1"/>
<evidence type="ECO:0000256" key="8">
    <source>
        <dbReference type="ARBA" id="ARBA00022848"/>
    </source>
</evidence>
<keyword evidence="5 13" id="KW-0349">Heme</keyword>
<dbReference type="GO" id="GO:0004508">
    <property type="term" value="F:steroid 17-alpha-monooxygenase activity"/>
    <property type="evidence" value="ECO:0007669"/>
    <property type="project" value="TreeGrafter"/>
</dbReference>
<evidence type="ECO:0000256" key="5">
    <source>
        <dbReference type="ARBA" id="ARBA00022617"/>
    </source>
</evidence>
<gene>
    <name evidence="15" type="ORF">CAPTEDRAFT_138180</name>
</gene>
<dbReference type="EMBL" id="AMQN01011720">
    <property type="status" value="NOT_ANNOTATED_CDS"/>
    <property type="molecule type" value="Genomic_DNA"/>
</dbReference>
<evidence type="ECO:0000256" key="14">
    <source>
        <dbReference type="RuleBase" id="RU000461"/>
    </source>
</evidence>
<evidence type="ECO:0000256" key="3">
    <source>
        <dbReference type="ARBA" id="ARBA00004406"/>
    </source>
</evidence>
<dbReference type="GO" id="GO:0042446">
    <property type="term" value="P:hormone biosynthetic process"/>
    <property type="evidence" value="ECO:0007669"/>
    <property type="project" value="TreeGrafter"/>
</dbReference>
<comment type="similarity">
    <text evidence="4 14">Belongs to the cytochrome P450 family.</text>
</comment>
<evidence type="ECO:0000256" key="13">
    <source>
        <dbReference type="PIRSR" id="PIRSR602401-1"/>
    </source>
</evidence>
<evidence type="ECO:0000256" key="9">
    <source>
        <dbReference type="ARBA" id="ARBA00023002"/>
    </source>
</evidence>